<dbReference type="KEGG" id="ati:AL072_19140"/>
<sequence length="271" mass="29794">MDGANFASGLYLGTVMHHRVRPVRHRLSYRVFSLLVDLDELPRLDRELRLFAHDRFGLIGFRDRDFGPLGEGAAPSLKGWAEGQLARAGIAGGGAVRLLCFPRVLGFAFNPLCVWFCHRPDGGLAATIHEVSNTFGQRHAYLIPAGPGPDGLVRQRCDKRFYVSPFMDMETAYHFRIRPPACLPGEPLALAIRQTDAAGPLLHAALTARRVELTDGAILQAWARHPLMTAKVVAGIHWEALGLWRKGMTVRPRPPAPAEPVTIVGATPIHN</sequence>
<gene>
    <name evidence="1" type="ORF">AL072_19140</name>
</gene>
<proteinExistence type="predicted"/>
<reference evidence="2" key="1">
    <citation type="submission" date="2015-08" db="EMBL/GenBank/DDBJ databases">
        <title>Complete Genome Sequence of Azospirillum thiophilum BV-S.</title>
        <authorList>
            <person name="Fomenkov A."/>
            <person name="Vincze T."/>
            <person name="Grabovich M."/>
            <person name="Dubinina G."/>
            <person name="Orlova M."/>
            <person name="Belousova E."/>
            <person name="Roberts R.J."/>
        </authorList>
    </citation>
    <scope>NUCLEOTIDE SEQUENCE [LARGE SCALE GENOMIC DNA]</scope>
    <source>
        <strain evidence="2">BV-S</strain>
    </source>
</reference>
<keyword evidence="2" id="KW-1185">Reference proteome</keyword>
<reference evidence="1 2" key="2">
    <citation type="journal article" date="2016" name="Genome Announc.">
        <title>Complete Genome Sequence of a Strain of Azospirillum thiophilum Isolated from a Sulfide Spring.</title>
        <authorList>
            <person name="Fomenkov A."/>
            <person name="Vincze T."/>
            <person name="Grabovich M."/>
            <person name="Anton B.P."/>
            <person name="Dubinina G."/>
            <person name="Orlova M."/>
            <person name="Belousova E."/>
            <person name="Roberts R.J."/>
        </authorList>
    </citation>
    <scope>NUCLEOTIDE SEQUENCE [LARGE SCALE GENOMIC DNA]</scope>
    <source>
        <strain evidence="1 2">BV-S</strain>
    </source>
</reference>
<accession>A0AAC8W0Q6</accession>
<organism evidence="1 2">
    <name type="scientific">Azospirillum thiophilum</name>
    <dbReference type="NCBI Taxonomy" id="528244"/>
    <lineage>
        <taxon>Bacteria</taxon>
        <taxon>Pseudomonadati</taxon>
        <taxon>Pseudomonadota</taxon>
        <taxon>Alphaproteobacteria</taxon>
        <taxon>Rhodospirillales</taxon>
        <taxon>Azospirillaceae</taxon>
        <taxon>Azospirillum</taxon>
    </lineage>
</organism>
<name>A0AAC8W0Q6_9PROT</name>
<evidence type="ECO:0000313" key="1">
    <source>
        <dbReference type="EMBL" id="ALG73034.1"/>
    </source>
</evidence>
<dbReference type="Proteomes" id="UP000069935">
    <property type="component" value="Chromosome 2"/>
</dbReference>
<dbReference type="PANTHER" id="PTHR33973:SF4">
    <property type="entry name" value="OS07G0153300 PROTEIN"/>
    <property type="match status" value="1"/>
</dbReference>
<protein>
    <recommendedName>
        <fullName evidence="3">DUF1365 domain-containing protein</fullName>
    </recommendedName>
</protein>
<dbReference type="AlphaFoldDB" id="A0AAC8W0Q6"/>
<dbReference type="Pfam" id="PF07103">
    <property type="entry name" value="DUF1365"/>
    <property type="match status" value="1"/>
</dbReference>
<evidence type="ECO:0008006" key="3">
    <source>
        <dbReference type="Google" id="ProtNLM"/>
    </source>
</evidence>
<evidence type="ECO:0000313" key="2">
    <source>
        <dbReference type="Proteomes" id="UP000069935"/>
    </source>
</evidence>
<dbReference type="EMBL" id="CP012402">
    <property type="protein sequence ID" value="ALG73034.1"/>
    <property type="molecule type" value="Genomic_DNA"/>
</dbReference>
<dbReference type="RefSeq" id="WP_045582746.1">
    <property type="nucleotide sequence ID" value="NZ_CP012402.1"/>
</dbReference>
<dbReference type="PANTHER" id="PTHR33973">
    <property type="entry name" value="OS07G0153300 PROTEIN"/>
    <property type="match status" value="1"/>
</dbReference>
<dbReference type="InterPro" id="IPR010775">
    <property type="entry name" value="DUF1365"/>
</dbReference>